<name>A0ABN2BYC2_9ACTN</name>
<keyword evidence="1" id="KW-1133">Transmembrane helix</keyword>
<comment type="caution">
    <text evidence="2">The sequence shown here is derived from an EMBL/GenBank/DDBJ whole genome shotgun (WGS) entry which is preliminary data.</text>
</comment>
<dbReference type="Proteomes" id="UP001501705">
    <property type="component" value="Unassembled WGS sequence"/>
</dbReference>
<protein>
    <recommendedName>
        <fullName evidence="4">DUF3137 domain-containing protein</fullName>
    </recommendedName>
</protein>
<gene>
    <name evidence="2" type="ORF">GCM10009804_01860</name>
</gene>
<keyword evidence="1" id="KW-0472">Membrane</keyword>
<proteinExistence type="predicted"/>
<sequence>MQGSTWLILLLAVLIGVGIFYFNYIRAKKRRELFAGFAAQQGWSYLPVNNSLAGQWAGTPFRTGDNWRVKNVLSGPYNGHPMVAFDYSYQTHSTDSKGRRTTTTHKYGVVVLQLPGALPHLEVTHEGIFGGAVANAFGFRDLQFESDQFNRAFRVKADDERFGHAVVTPRMMELLLARGEIGWRIEGNSLVGWDKGDHDPTEVMNRLGLLQQVLEQVPPYVWTDYAGVDPRSRQQPPGGPTYP</sequence>
<organism evidence="2 3">
    <name type="scientific">Kribbella hippodromi</name>
    <dbReference type="NCBI Taxonomy" id="434347"/>
    <lineage>
        <taxon>Bacteria</taxon>
        <taxon>Bacillati</taxon>
        <taxon>Actinomycetota</taxon>
        <taxon>Actinomycetes</taxon>
        <taxon>Propionibacteriales</taxon>
        <taxon>Kribbellaceae</taxon>
        <taxon>Kribbella</taxon>
    </lineage>
</organism>
<evidence type="ECO:0000313" key="3">
    <source>
        <dbReference type="Proteomes" id="UP001501705"/>
    </source>
</evidence>
<evidence type="ECO:0000256" key="1">
    <source>
        <dbReference type="SAM" id="Phobius"/>
    </source>
</evidence>
<feature type="transmembrane region" description="Helical" evidence="1">
    <location>
        <begin position="6"/>
        <end position="24"/>
    </location>
</feature>
<evidence type="ECO:0008006" key="4">
    <source>
        <dbReference type="Google" id="ProtNLM"/>
    </source>
</evidence>
<evidence type="ECO:0000313" key="2">
    <source>
        <dbReference type="EMBL" id="GAA1549118.1"/>
    </source>
</evidence>
<keyword evidence="3" id="KW-1185">Reference proteome</keyword>
<dbReference type="EMBL" id="BAAAPH010000001">
    <property type="protein sequence ID" value="GAA1549118.1"/>
    <property type="molecule type" value="Genomic_DNA"/>
</dbReference>
<reference evidence="2 3" key="1">
    <citation type="journal article" date="2019" name="Int. J. Syst. Evol. Microbiol.">
        <title>The Global Catalogue of Microorganisms (GCM) 10K type strain sequencing project: providing services to taxonomists for standard genome sequencing and annotation.</title>
        <authorList>
            <consortium name="The Broad Institute Genomics Platform"/>
            <consortium name="The Broad Institute Genome Sequencing Center for Infectious Disease"/>
            <person name="Wu L."/>
            <person name="Ma J."/>
        </authorList>
    </citation>
    <scope>NUCLEOTIDE SEQUENCE [LARGE SCALE GENOMIC DNA]</scope>
    <source>
        <strain evidence="2 3">JCM 15572</strain>
    </source>
</reference>
<keyword evidence="1" id="KW-0812">Transmembrane</keyword>
<accession>A0ABN2BYC2</accession>
<dbReference type="RefSeq" id="WP_344231345.1">
    <property type="nucleotide sequence ID" value="NZ_BAAAPH010000001.1"/>
</dbReference>